<dbReference type="Pfam" id="PF00496">
    <property type="entry name" value="SBP_bac_5"/>
    <property type="match status" value="1"/>
</dbReference>
<dbReference type="InterPro" id="IPR030678">
    <property type="entry name" value="Peptide/Ni-bd"/>
</dbReference>
<dbReference type="PROSITE" id="PS01040">
    <property type="entry name" value="SBP_BACTERIAL_5"/>
    <property type="match status" value="1"/>
</dbReference>
<accession>A0A0J8JLG2</accession>
<dbReference type="Proteomes" id="UP000037600">
    <property type="component" value="Unassembled WGS sequence"/>
</dbReference>
<evidence type="ECO:0000256" key="2">
    <source>
        <dbReference type="ARBA" id="ARBA00022729"/>
    </source>
</evidence>
<evidence type="ECO:0000256" key="1">
    <source>
        <dbReference type="ARBA" id="ARBA00005695"/>
    </source>
</evidence>
<dbReference type="PANTHER" id="PTHR30290:SF28">
    <property type="entry name" value="ABC TRANSPORTER PERIPLASMIC-BINDING PROTEIN SAPA-RELATED"/>
    <property type="match status" value="1"/>
</dbReference>
<dbReference type="InterPro" id="IPR039424">
    <property type="entry name" value="SBP_5"/>
</dbReference>
<dbReference type="SUPFAM" id="SSF53850">
    <property type="entry name" value="Periplasmic binding protein-like II"/>
    <property type="match status" value="1"/>
</dbReference>
<dbReference type="GO" id="GO:1904680">
    <property type="term" value="F:peptide transmembrane transporter activity"/>
    <property type="evidence" value="ECO:0007669"/>
    <property type="project" value="TreeGrafter"/>
</dbReference>
<dbReference type="PIRSF" id="PIRSF002741">
    <property type="entry name" value="MppA"/>
    <property type="match status" value="1"/>
</dbReference>
<evidence type="ECO:0000259" key="3">
    <source>
        <dbReference type="Pfam" id="PF00496"/>
    </source>
</evidence>
<dbReference type="GO" id="GO:0043190">
    <property type="term" value="C:ATP-binding cassette (ABC) transporter complex"/>
    <property type="evidence" value="ECO:0007669"/>
    <property type="project" value="InterPro"/>
</dbReference>
<protein>
    <recommendedName>
        <fullName evidence="3">Solute-binding protein family 5 domain-containing protein</fullName>
    </recommendedName>
</protein>
<organism evidence="4 5">
    <name type="scientific">Catenovulum maritimum</name>
    <dbReference type="NCBI Taxonomy" id="1513271"/>
    <lineage>
        <taxon>Bacteria</taxon>
        <taxon>Pseudomonadati</taxon>
        <taxon>Pseudomonadota</taxon>
        <taxon>Gammaproteobacteria</taxon>
        <taxon>Alteromonadales</taxon>
        <taxon>Alteromonadaceae</taxon>
        <taxon>Catenovulum</taxon>
    </lineage>
</organism>
<dbReference type="Gene3D" id="3.10.105.10">
    <property type="entry name" value="Dipeptide-binding Protein, Domain 3"/>
    <property type="match status" value="1"/>
</dbReference>
<dbReference type="AlphaFoldDB" id="A0A0J8JLG2"/>
<dbReference type="RefSeq" id="WP_048691890.1">
    <property type="nucleotide sequence ID" value="NZ_KQ130488.1"/>
</dbReference>
<dbReference type="STRING" id="1513271.XM47_08535"/>
<dbReference type="Gene3D" id="3.40.190.10">
    <property type="entry name" value="Periplasmic binding protein-like II"/>
    <property type="match status" value="1"/>
</dbReference>
<sequence length="537" mass="61383">MIDIKLLNLFIMVLTCFITLGCEQKSNDTLKSGLIYCSEGSPENFNPQTTTSSITIDASGRQIYDRLLELNPITHEIVPSLAKNWTSNPEGTVYNFFLRDDVSFHNTQYFTPNRNLNSDDIIFSFNRWRVKSHPFHDVADSYPYMQTQQLNLLIEDIIRISDHQIQIRLVQPSNSFIEQLATDYMVILSAEYGAQLSLKEEKQLIDTQPVGTGPFKFQEYIKDQYIRFKVHENYWGDKPKLSQLVYDITPQSSTRLAKLLSAECDVISYPTASEMLILQDKDGINVQSKTPENTSYWAFNTLKPPFDQKIVRQALALAIDKQQIYKTIYYGTAFPADSLLPPSSWAYNNKLTQYEYDPVKAKELLIQAGIKSGFEMEIWAPNIERAYNPNAIKMAEVIKANLALVGISVTIIDFEWTALRKKLSMNEHDSVLFGWNADMSDPDNYLRPVLSCSAAIIGINRAAWCEPKFDELLVNAELSDSLEKRKAYLIQAQEVLNTELPLFPIAHSLSFIAKQDNIHNVRFEAFSAISFKYAEKN</sequence>
<comment type="similarity">
    <text evidence="1">Belongs to the bacterial solute-binding protein 5 family.</text>
</comment>
<dbReference type="PANTHER" id="PTHR30290">
    <property type="entry name" value="PERIPLASMIC BINDING COMPONENT OF ABC TRANSPORTER"/>
    <property type="match status" value="1"/>
</dbReference>
<proteinExistence type="inferred from homology"/>
<reference evidence="4 5" key="1">
    <citation type="submission" date="2015-04" db="EMBL/GenBank/DDBJ databases">
        <title>Draft Genome Sequence of the Novel Agar-Digesting Marine Bacterium Q1.</title>
        <authorList>
            <person name="Li Y."/>
            <person name="Li D."/>
            <person name="Chen G."/>
            <person name="Du Z."/>
        </authorList>
    </citation>
    <scope>NUCLEOTIDE SEQUENCE [LARGE SCALE GENOMIC DNA]</scope>
    <source>
        <strain evidence="4 5">Q1</strain>
    </source>
</reference>
<dbReference type="EMBL" id="LAZL01000011">
    <property type="protein sequence ID" value="KMT65401.1"/>
    <property type="molecule type" value="Genomic_DNA"/>
</dbReference>
<comment type="caution">
    <text evidence="4">The sequence shown here is derived from an EMBL/GenBank/DDBJ whole genome shotgun (WGS) entry which is preliminary data.</text>
</comment>
<dbReference type="PROSITE" id="PS51257">
    <property type="entry name" value="PROKAR_LIPOPROTEIN"/>
    <property type="match status" value="1"/>
</dbReference>
<keyword evidence="5" id="KW-1185">Reference proteome</keyword>
<dbReference type="Gene3D" id="3.90.76.10">
    <property type="entry name" value="Dipeptide-binding Protein, Domain 1"/>
    <property type="match status" value="1"/>
</dbReference>
<dbReference type="InterPro" id="IPR000914">
    <property type="entry name" value="SBP_5_dom"/>
</dbReference>
<evidence type="ECO:0000313" key="5">
    <source>
        <dbReference type="Proteomes" id="UP000037600"/>
    </source>
</evidence>
<keyword evidence="2" id="KW-0732">Signal</keyword>
<name>A0A0J8JLG2_9ALTE</name>
<dbReference type="GO" id="GO:0030288">
    <property type="term" value="C:outer membrane-bounded periplasmic space"/>
    <property type="evidence" value="ECO:0007669"/>
    <property type="project" value="UniProtKB-ARBA"/>
</dbReference>
<feature type="domain" description="Solute-binding protein family 5" evidence="3">
    <location>
        <begin position="76"/>
        <end position="454"/>
    </location>
</feature>
<dbReference type="GO" id="GO:0015833">
    <property type="term" value="P:peptide transport"/>
    <property type="evidence" value="ECO:0007669"/>
    <property type="project" value="TreeGrafter"/>
</dbReference>
<dbReference type="OrthoDB" id="9801912at2"/>
<gene>
    <name evidence="4" type="ORF">XM47_08535</name>
</gene>
<dbReference type="CDD" id="cd08493">
    <property type="entry name" value="PBP2_DppA_like"/>
    <property type="match status" value="1"/>
</dbReference>
<dbReference type="InterPro" id="IPR023765">
    <property type="entry name" value="SBP_5_CS"/>
</dbReference>
<evidence type="ECO:0000313" key="4">
    <source>
        <dbReference type="EMBL" id="KMT65401.1"/>
    </source>
</evidence>